<dbReference type="NCBIfam" id="TIGR01549">
    <property type="entry name" value="HAD-SF-IA-v1"/>
    <property type="match status" value="1"/>
</dbReference>
<dbReference type="STRING" id="1073574.GOARA_036_00030"/>
<keyword evidence="3" id="KW-0460">Magnesium</keyword>
<evidence type="ECO:0008006" key="6">
    <source>
        <dbReference type="Google" id="ProtNLM"/>
    </source>
</evidence>
<dbReference type="PANTHER" id="PTHR46470">
    <property type="entry name" value="N-ACYLNEURAMINATE-9-PHOSPHATASE"/>
    <property type="match status" value="1"/>
</dbReference>
<gene>
    <name evidence="4" type="ORF">GOARA_036_00030</name>
</gene>
<evidence type="ECO:0000313" key="4">
    <source>
        <dbReference type="EMBL" id="GAB09271.1"/>
    </source>
</evidence>
<comment type="caution">
    <text evidence="4">The sequence shown here is derived from an EMBL/GenBank/DDBJ whole genome shotgun (WGS) entry which is preliminary data.</text>
</comment>
<dbReference type="InterPro" id="IPR006439">
    <property type="entry name" value="HAD-SF_hydro_IA"/>
</dbReference>
<protein>
    <recommendedName>
        <fullName evidence="6">Hydrolase</fullName>
    </recommendedName>
</protein>
<evidence type="ECO:0000313" key="5">
    <source>
        <dbReference type="Proteomes" id="UP000035088"/>
    </source>
</evidence>
<dbReference type="Pfam" id="PF00702">
    <property type="entry name" value="Hydrolase"/>
    <property type="match status" value="1"/>
</dbReference>
<evidence type="ECO:0000256" key="2">
    <source>
        <dbReference type="ARBA" id="ARBA00022801"/>
    </source>
</evidence>
<dbReference type="EMBL" id="BAEE01000036">
    <property type="protein sequence ID" value="GAB09271.1"/>
    <property type="molecule type" value="Genomic_DNA"/>
</dbReference>
<dbReference type="Gene3D" id="3.40.50.1000">
    <property type="entry name" value="HAD superfamily/HAD-like"/>
    <property type="match status" value="1"/>
</dbReference>
<dbReference type="OrthoDB" id="9810501at2"/>
<keyword evidence="5" id="KW-1185">Reference proteome</keyword>
<dbReference type="GO" id="GO:0044281">
    <property type="term" value="P:small molecule metabolic process"/>
    <property type="evidence" value="ECO:0007669"/>
    <property type="project" value="UniProtKB-ARBA"/>
</dbReference>
<dbReference type="InterPro" id="IPR036412">
    <property type="entry name" value="HAD-like_sf"/>
</dbReference>
<dbReference type="SUPFAM" id="SSF56784">
    <property type="entry name" value="HAD-like"/>
    <property type="match status" value="1"/>
</dbReference>
<dbReference type="SFLD" id="SFLDG01129">
    <property type="entry name" value="C1.5:_HAD__Beta-PGM__Phosphata"/>
    <property type="match status" value="1"/>
</dbReference>
<accession>G7H096</accession>
<dbReference type="InterPro" id="IPR023214">
    <property type="entry name" value="HAD_sf"/>
</dbReference>
<name>G7H096_9ACTN</name>
<organism evidence="4 5">
    <name type="scientific">Gordonia araii NBRC 100433</name>
    <dbReference type="NCBI Taxonomy" id="1073574"/>
    <lineage>
        <taxon>Bacteria</taxon>
        <taxon>Bacillati</taxon>
        <taxon>Actinomycetota</taxon>
        <taxon>Actinomycetes</taxon>
        <taxon>Mycobacteriales</taxon>
        <taxon>Gordoniaceae</taxon>
        <taxon>Gordonia</taxon>
    </lineage>
</organism>
<dbReference type="Proteomes" id="UP000035088">
    <property type="component" value="Unassembled WGS sequence"/>
</dbReference>
<dbReference type="AlphaFoldDB" id="G7H096"/>
<dbReference type="SFLD" id="SFLDS00003">
    <property type="entry name" value="Haloacid_Dehalogenase"/>
    <property type="match status" value="1"/>
</dbReference>
<sequence length="216" mass="23249">MGSSDVHAVVFDVGETLIDETGIWMRWSQRLGVTPLTFLGLIGAVAATDRPVSAAFDIVRPGIDIGDEETAWAAEDPNGLRNGFDGDDLYPDARPALAELRHRGLRVVIAGNQPPRALEALCAMELPVDEIRNSAELGVEKPLPGFFTAVANLAGFPPEQIAYVGDRTDNDVLPATDAGMRPILIRRGPWGHLHALRPEASRATIIDSLSELAEIL</sequence>
<reference evidence="4 5" key="1">
    <citation type="submission" date="2011-11" db="EMBL/GenBank/DDBJ databases">
        <title>Whole genome shotgun sequence of Gordonia araii NBRC 100433.</title>
        <authorList>
            <person name="Yoshida Y."/>
            <person name="Hosoyama A."/>
            <person name="Tsuchikane K."/>
            <person name="Katsumata H."/>
            <person name="Yamazaki S."/>
            <person name="Fujita N."/>
        </authorList>
    </citation>
    <scope>NUCLEOTIDE SEQUENCE [LARGE SCALE GENOMIC DNA]</scope>
    <source>
        <strain evidence="4 5">NBRC 100433</strain>
    </source>
</reference>
<evidence type="ECO:0000256" key="1">
    <source>
        <dbReference type="ARBA" id="ARBA00001946"/>
    </source>
</evidence>
<proteinExistence type="predicted"/>
<keyword evidence="2" id="KW-0378">Hydrolase</keyword>
<evidence type="ECO:0000256" key="3">
    <source>
        <dbReference type="ARBA" id="ARBA00022842"/>
    </source>
</evidence>
<dbReference type="RefSeq" id="WP_007321348.1">
    <property type="nucleotide sequence ID" value="NZ_BAEE01000036.1"/>
</dbReference>
<comment type="cofactor">
    <cofactor evidence="1">
        <name>Mg(2+)</name>
        <dbReference type="ChEBI" id="CHEBI:18420"/>
    </cofactor>
</comment>
<dbReference type="InterPro" id="IPR051400">
    <property type="entry name" value="HAD-like_hydrolase"/>
</dbReference>
<dbReference type="GO" id="GO:0016787">
    <property type="term" value="F:hydrolase activity"/>
    <property type="evidence" value="ECO:0007669"/>
    <property type="project" value="UniProtKB-KW"/>
</dbReference>